<dbReference type="EMBL" id="JAACNO010002359">
    <property type="protein sequence ID" value="KAF4133629.1"/>
    <property type="molecule type" value="Genomic_DNA"/>
</dbReference>
<comment type="caution">
    <text evidence="1">The sequence shown here is derived from an EMBL/GenBank/DDBJ whole genome shotgun (WGS) entry which is preliminary data.</text>
</comment>
<reference evidence="1" key="1">
    <citation type="submission" date="2020-04" db="EMBL/GenBank/DDBJ databases">
        <title>Hybrid Assembly of Korean Phytophthora infestans isolates.</title>
        <authorList>
            <person name="Prokchorchik M."/>
            <person name="Lee Y."/>
            <person name="Seo J."/>
            <person name="Cho J.-H."/>
            <person name="Park Y.-E."/>
            <person name="Jang D.-C."/>
            <person name="Im J.-S."/>
            <person name="Choi J.-G."/>
            <person name="Park H.-J."/>
            <person name="Lee G.-B."/>
            <person name="Lee Y.-G."/>
            <person name="Hong S.-Y."/>
            <person name="Cho K."/>
            <person name="Sohn K.H."/>
        </authorList>
    </citation>
    <scope>NUCLEOTIDE SEQUENCE</scope>
    <source>
        <strain evidence="1">KR_1_A1</strain>
        <strain evidence="2">KR_2_A2</strain>
    </source>
</reference>
<accession>A0A833TFP0</accession>
<keyword evidence="3" id="KW-1185">Reference proteome</keyword>
<sequence length="86" mass="10168">MTTTEKKEERAFNLAQETGFSYVIQKFRALADKKNADIPKKIQKMAQSVEEDPKVLQTMYELYKKEGESYLRHQLERLASQRKKLN</sequence>
<dbReference type="EMBL" id="WSZM01000038">
    <property type="protein sequence ID" value="KAF4045855.1"/>
    <property type="molecule type" value="Genomic_DNA"/>
</dbReference>
<name>A0A833TFP0_PHYIN</name>
<proteinExistence type="predicted"/>
<organism evidence="1 3">
    <name type="scientific">Phytophthora infestans</name>
    <name type="common">Potato late blight agent</name>
    <name type="synonym">Botrytis infestans</name>
    <dbReference type="NCBI Taxonomy" id="4787"/>
    <lineage>
        <taxon>Eukaryota</taxon>
        <taxon>Sar</taxon>
        <taxon>Stramenopiles</taxon>
        <taxon>Oomycota</taxon>
        <taxon>Peronosporomycetes</taxon>
        <taxon>Peronosporales</taxon>
        <taxon>Peronosporaceae</taxon>
        <taxon>Phytophthora</taxon>
    </lineage>
</organism>
<dbReference type="Proteomes" id="UP000704712">
    <property type="component" value="Unassembled WGS sequence"/>
</dbReference>
<evidence type="ECO:0000313" key="3">
    <source>
        <dbReference type="Proteomes" id="UP000602510"/>
    </source>
</evidence>
<dbReference type="Proteomes" id="UP000602510">
    <property type="component" value="Unassembled WGS sequence"/>
</dbReference>
<evidence type="ECO:0000313" key="2">
    <source>
        <dbReference type="EMBL" id="KAF4133629.1"/>
    </source>
</evidence>
<protein>
    <submittedName>
        <fullName evidence="1">Uncharacterized protein</fullName>
    </submittedName>
</protein>
<evidence type="ECO:0000313" key="1">
    <source>
        <dbReference type="EMBL" id="KAF4045855.1"/>
    </source>
</evidence>
<dbReference type="AlphaFoldDB" id="A0A833TFP0"/>
<gene>
    <name evidence="1" type="ORF">GN244_ATG01684</name>
    <name evidence="2" type="ORF">GN958_ATG16966</name>
</gene>